<dbReference type="PANTHER" id="PTHR34706">
    <property type="entry name" value="SLR1338 PROTEIN"/>
    <property type="match status" value="1"/>
</dbReference>
<dbReference type="PANTHER" id="PTHR34706:SF3">
    <property type="entry name" value="ANKYRIN REPEAT PROTEIN (AFU_ORTHOLOGUE AFUA_7G06200)"/>
    <property type="match status" value="1"/>
</dbReference>
<keyword evidence="2" id="KW-1185">Reference proteome</keyword>
<dbReference type="GeneID" id="38135602"/>
<dbReference type="RefSeq" id="XP_026623605.1">
    <property type="nucleotide sequence ID" value="XM_026767246.1"/>
</dbReference>
<protein>
    <recommendedName>
        <fullName evidence="3">VWFA domain-containing protein</fullName>
    </recommendedName>
</protein>
<dbReference type="STRING" id="1341132.A0A3F3PUJ3"/>
<reference evidence="1 2" key="1">
    <citation type="submission" date="2018-07" db="EMBL/GenBank/DDBJ databases">
        <title>The genomes of Aspergillus section Nigri reveals drivers in fungal speciation.</title>
        <authorList>
            <consortium name="DOE Joint Genome Institute"/>
            <person name="Vesth T.C."/>
            <person name="Nybo J."/>
            <person name="Theobald S."/>
            <person name="Brandl J."/>
            <person name="Frisvad J.C."/>
            <person name="Nielsen K.F."/>
            <person name="Lyhne E.K."/>
            <person name="Kogle M.E."/>
            <person name="Kuo A."/>
            <person name="Riley R."/>
            <person name="Clum A."/>
            <person name="Nolan M."/>
            <person name="Lipzen A."/>
            <person name="Salamov A."/>
            <person name="Henrissat B."/>
            <person name="Wiebenga A."/>
            <person name="De vries R.P."/>
            <person name="Grigoriev I.V."/>
            <person name="Mortensen U.H."/>
            <person name="Andersen M.R."/>
            <person name="Baker S.E."/>
        </authorList>
    </citation>
    <scope>NUCLEOTIDE SEQUENCE [LARGE SCALE GENOMIC DNA]</scope>
    <source>
        <strain evidence="1 2">CBS 139.54b</strain>
    </source>
</reference>
<organism evidence="1 2">
    <name type="scientific">Aspergillus welwitschiae</name>
    <dbReference type="NCBI Taxonomy" id="1341132"/>
    <lineage>
        <taxon>Eukaryota</taxon>
        <taxon>Fungi</taxon>
        <taxon>Dikarya</taxon>
        <taxon>Ascomycota</taxon>
        <taxon>Pezizomycotina</taxon>
        <taxon>Eurotiomycetes</taxon>
        <taxon>Eurotiomycetidae</taxon>
        <taxon>Eurotiales</taxon>
        <taxon>Aspergillaceae</taxon>
        <taxon>Aspergillus</taxon>
        <taxon>Aspergillus subgen. Circumdati</taxon>
    </lineage>
</organism>
<evidence type="ECO:0000313" key="2">
    <source>
        <dbReference type="Proteomes" id="UP000253729"/>
    </source>
</evidence>
<name>A0A3F3PUJ3_9EURO</name>
<gene>
    <name evidence="1" type="ORF">BDQ94DRAFT_148770</name>
</gene>
<accession>A0A3F3PUJ3</accession>
<evidence type="ECO:0000313" key="1">
    <source>
        <dbReference type="EMBL" id="RDH30583.1"/>
    </source>
</evidence>
<proteinExistence type="predicted"/>
<dbReference type="Proteomes" id="UP000253729">
    <property type="component" value="Unassembled WGS sequence"/>
</dbReference>
<evidence type="ECO:0008006" key="3">
    <source>
        <dbReference type="Google" id="ProtNLM"/>
    </source>
</evidence>
<sequence>MTPTTGDGDPPSSTKSSLTQRFFSSIGNKIKDFLMRRKPGFMGRISMYLVEKLLAFTRKLTQHSVPSSKPQEVIKNPQTEEDFKKNVDFLVKQSNLSGYASQLNDSYLREVAKKAVQLKNDPKNHLNNPDQITRLTKLALYQPVLYCDDSSSMDQLIKDSDKTRLQALQELVKRIISVATRAVPDNPEKPGEKLAGASLRFMNMNNEHTICKLEDLSQVVFKADGATPLGTKLHDRVLKPLIYDVLGTQKMLPRPLLIFTITDGVPNTENSDTFPKKIVECMQYLTKHEYPREVVSFAISQVGDDENAKIFLDSLNNDNMIRDVLHCTTELLDEKFEKLRANERDLETWLLDMLSKQIQIKKPESS</sequence>
<dbReference type="EMBL" id="KZ852060">
    <property type="protein sequence ID" value="RDH30583.1"/>
    <property type="molecule type" value="Genomic_DNA"/>
</dbReference>
<dbReference type="AlphaFoldDB" id="A0A3F3PUJ3"/>